<organism evidence="1 2">
    <name type="scientific">Nostoc punctiforme NIES-2108</name>
    <dbReference type="NCBI Taxonomy" id="1356359"/>
    <lineage>
        <taxon>Bacteria</taxon>
        <taxon>Bacillati</taxon>
        <taxon>Cyanobacteriota</taxon>
        <taxon>Cyanophyceae</taxon>
        <taxon>Nostocales</taxon>
        <taxon>Nostocaceae</taxon>
        <taxon>Nostoc</taxon>
    </lineage>
</organism>
<name>A0A367RAY2_NOSPU</name>
<evidence type="ECO:0000313" key="1">
    <source>
        <dbReference type="EMBL" id="RCJ32562.1"/>
    </source>
</evidence>
<protein>
    <submittedName>
        <fullName evidence="1">Uncharacterized protein</fullName>
    </submittedName>
</protein>
<dbReference type="Proteomes" id="UP000252085">
    <property type="component" value="Unassembled WGS sequence"/>
</dbReference>
<sequence>MSNCFLDAYSNVLAKSIARSVEKETASGLIKDLLRSLKSRLRQDFLDKYTKKKKVSGIYLLTINALLKPQKQNSKKLETSSPIGTNLHKKMLIFIKF</sequence>
<gene>
    <name evidence="1" type="ORF">A6769_27940</name>
</gene>
<reference evidence="1 2" key="1">
    <citation type="submission" date="2016-04" db="EMBL/GenBank/DDBJ databases">
        <authorList>
            <person name="Evans L.H."/>
            <person name="Alamgir A."/>
            <person name="Owens N."/>
            <person name="Weber N.D."/>
            <person name="Virtaneva K."/>
            <person name="Barbian K."/>
            <person name="Babar A."/>
            <person name="Rosenke K."/>
        </authorList>
    </citation>
    <scope>NUCLEOTIDE SEQUENCE [LARGE SCALE GENOMIC DNA]</scope>
    <source>
        <strain evidence="1">NIES-2108</strain>
    </source>
</reference>
<accession>A0A367RAY2</accession>
<evidence type="ECO:0000313" key="2">
    <source>
        <dbReference type="Proteomes" id="UP000252085"/>
    </source>
</evidence>
<dbReference type="AlphaFoldDB" id="A0A367RAY2"/>
<dbReference type="EMBL" id="LXQE01000165">
    <property type="protein sequence ID" value="RCJ32562.1"/>
    <property type="molecule type" value="Genomic_DNA"/>
</dbReference>
<comment type="caution">
    <text evidence="1">The sequence shown here is derived from an EMBL/GenBank/DDBJ whole genome shotgun (WGS) entry which is preliminary data.</text>
</comment>
<proteinExistence type="predicted"/>